<dbReference type="Proteomes" id="UP001305702">
    <property type="component" value="Chromosome"/>
</dbReference>
<sequence>MADPRTCIRCKHQGEPTDKFCVRCAAPLINNCTHKGDIFTKKCERVNREDAAFCSGCGAPTVFHKEGFVQGYSNVQVTSTRRP</sequence>
<gene>
    <name evidence="1" type="ORF">MJA45_20385</name>
</gene>
<accession>A0AA96LD83</accession>
<dbReference type="AlphaFoldDB" id="A0AA96LD83"/>
<name>A0AA96LD83_9BACL</name>
<evidence type="ECO:0008006" key="3">
    <source>
        <dbReference type="Google" id="ProtNLM"/>
    </source>
</evidence>
<protein>
    <recommendedName>
        <fullName evidence="3">DZANK-type domain-containing protein</fullName>
    </recommendedName>
</protein>
<dbReference type="KEGG" id="paun:MJA45_20385"/>
<organism evidence="1 2">
    <name type="scientific">Paenibacillus aurantius</name>
    <dbReference type="NCBI Taxonomy" id="2918900"/>
    <lineage>
        <taxon>Bacteria</taxon>
        <taxon>Bacillati</taxon>
        <taxon>Bacillota</taxon>
        <taxon>Bacilli</taxon>
        <taxon>Bacillales</taxon>
        <taxon>Paenibacillaceae</taxon>
        <taxon>Paenibacillus</taxon>
    </lineage>
</organism>
<dbReference type="RefSeq" id="WP_315603735.1">
    <property type="nucleotide sequence ID" value="NZ_CP130318.1"/>
</dbReference>
<reference evidence="1 2" key="1">
    <citation type="submission" date="2022-02" db="EMBL/GenBank/DDBJ databases">
        <title>Paenibacillus sp. MBLB1776 Whole Genome Shotgun Sequencing.</title>
        <authorList>
            <person name="Hwang C.Y."/>
            <person name="Cho E.-S."/>
            <person name="Seo M.-J."/>
        </authorList>
    </citation>
    <scope>NUCLEOTIDE SEQUENCE [LARGE SCALE GENOMIC DNA]</scope>
    <source>
        <strain evidence="1 2">MBLB1776</strain>
    </source>
</reference>
<proteinExistence type="predicted"/>
<keyword evidence="2" id="KW-1185">Reference proteome</keyword>
<evidence type="ECO:0000313" key="1">
    <source>
        <dbReference type="EMBL" id="WNQ09961.1"/>
    </source>
</evidence>
<dbReference type="EMBL" id="CP130318">
    <property type="protein sequence ID" value="WNQ09961.1"/>
    <property type="molecule type" value="Genomic_DNA"/>
</dbReference>
<evidence type="ECO:0000313" key="2">
    <source>
        <dbReference type="Proteomes" id="UP001305702"/>
    </source>
</evidence>